<dbReference type="Pfam" id="PF22642">
    <property type="entry name" value="MinC_N_1"/>
    <property type="match status" value="1"/>
</dbReference>
<evidence type="ECO:0000256" key="2">
    <source>
        <dbReference type="ARBA" id="ARBA00022618"/>
    </source>
</evidence>
<dbReference type="STRING" id="318464.IO99_00085"/>
<dbReference type="GO" id="GO:0000917">
    <property type="term" value="P:division septum assembly"/>
    <property type="evidence" value="ECO:0007669"/>
    <property type="project" value="UniProtKB-KW"/>
</dbReference>
<evidence type="ECO:0000256" key="3">
    <source>
        <dbReference type="ARBA" id="ARBA00023210"/>
    </source>
</evidence>
<evidence type="ECO:0000256" key="1">
    <source>
        <dbReference type="ARBA" id="ARBA00006291"/>
    </source>
</evidence>
<comment type="function">
    <text evidence="6">Cell division inhibitor that blocks the formation of polar Z ring septums. Rapidly oscillates between the poles of the cell to destabilize FtsZ filaments that have formed before they mature into polar Z rings. Prevents FtsZ polymerization.</text>
</comment>
<dbReference type="InterPro" id="IPR036145">
    <property type="entry name" value="MinC_C_sf"/>
</dbReference>
<evidence type="ECO:0000256" key="6">
    <source>
        <dbReference type="HAMAP-Rule" id="MF_00267"/>
    </source>
</evidence>
<dbReference type="SUPFAM" id="SSF63848">
    <property type="entry name" value="Cell-division inhibitor MinC, C-terminal domain"/>
    <property type="match status" value="1"/>
</dbReference>
<dbReference type="RefSeq" id="WP_035128775.1">
    <property type="nucleotide sequence ID" value="NZ_JPMD01000001.1"/>
</dbReference>
<organism evidence="9 10">
    <name type="scientific">Clostridium sulfidigenes</name>
    <dbReference type="NCBI Taxonomy" id="318464"/>
    <lineage>
        <taxon>Bacteria</taxon>
        <taxon>Bacillati</taxon>
        <taxon>Bacillota</taxon>
        <taxon>Clostridia</taxon>
        <taxon>Eubacteriales</taxon>
        <taxon>Clostridiaceae</taxon>
        <taxon>Clostridium</taxon>
    </lineage>
</organism>
<dbReference type="Proteomes" id="UP000028542">
    <property type="component" value="Unassembled WGS sequence"/>
</dbReference>
<dbReference type="Gene3D" id="2.160.20.70">
    <property type="match status" value="1"/>
</dbReference>
<sequence>MQDDGIKFKGEKDGLNLVVNIKLFSSIESLIEALRVKLRKGRRFYKGASIKITVDMRQLEARDLRAIRDFLSTEFMIKDCSFINLEDSNKKVFNGIHEGKTKFVRKTIRSGQRFEYSGNIVIVGDVNSGAEVYAAGNIVVLGSVKGSVYAGINGNNGAIIAAFALTPQIMQIADLITRSPEDMDKPRYPELARIKNGNIVLEPYSINKYI</sequence>
<dbReference type="Gene3D" id="3.30.160.540">
    <property type="match status" value="1"/>
</dbReference>
<dbReference type="InterPro" id="IPR005526">
    <property type="entry name" value="Septum_form_inhib_MinC_C"/>
</dbReference>
<dbReference type="InterPro" id="IPR055219">
    <property type="entry name" value="MinC_N_1"/>
</dbReference>
<dbReference type="Pfam" id="PF03775">
    <property type="entry name" value="MinC_C"/>
    <property type="match status" value="1"/>
</dbReference>
<proteinExistence type="inferred from homology"/>
<dbReference type="PANTHER" id="PTHR34108">
    <property type="entry name" value="SEPTUM SITE-DETERMINING PROTEIN MINC"/>
    <property type="match status" value="1"/>
</dbReference>
<keyword evidence="2 6" id="KW-0132">Cell division</keyword>
<dbReference type="GO" id="GO:1901891">
    <property type="term" value="P:regulation of cell septum assembly"/>
    <property type="evidence" value="ECO:0007669"/>
    <property type="project" value="InterPro"/>
</dbReference>
<dbReference type="InterPro" id="IPR013033">
    <property type="entry name" value="MinC"/>
</dbReference>
<feature type="domain" description="Septum site-determining protein MinC N-terminal" evidence="8">
    <location>
        <begin position="6"/>
        <end position="79"/>
    </location>
</feature>
<dbReference type="AlphaFoldDB" id="A0A084JI36"/>
<evidence type="ECO:0000256" key="5">
    <source>
        <dbReference type="ARBA" id="ARBA00046874"/>
    </source>
</evidence>
<evidence type="ECO:0000256" key="4">
    <source>
        <dbReference type="ARBA" id="ARBA00023306"/>
    </source>
</evidence>
<evidence type="ECO:0000259" key="7">
    <source>
        <dbReference type="Pfam" id="PF03775"/>
    </source>
</evidence>
<dbReference type="EMBL" id="JPMD01000001">
    <property type="protein sequence ID" value="KEZ88620.1"/>
    <property type="molecule type" value="Genomic_DNA"/>
</dbReference>
<feature type="domain" description="Septum formation inhibitor MinC C-terminal" evidence="7">
    <location>
        <begin position="103"/>
        <end position="201"/>
    </location>
</feature>
<reference evidence="9 10" key="1">
    <citation type="submission" date="2014-07" db="EMBL/GenBank/DDBJ databases">
        <title>Draft genome of Clostridium sulfidigenes 113A isolated from sediments associated with methane hydrate from Krishna Godavari basin.</title>
        <authorList>
            <person name="Honkalas V.S."/>
            <person name="Dabir A.P."/>
            <person name="Arora P."/>
            <person name="Dhakephalkar P.K."/>
        </authorList>
    </citation>
    <scope>NUCLEOTIDE SEQUENCE [LARGE SCALE GENOMIC DNA]</scope>
    <source>
        <strain evidence="9 10">113A</strain>
    </source>
</reference>
<comment type="similarity">
    <text evidence="1 6">Belongs to the MinC family.</text>
</comment>
<dbReference type="NCBIfam" id="TIGR01222">
    <property type="entry name" value="minC"/>
    <property type="match status" value="1"/>
</dbReference>
<dbReference type="eggNOG" id="COG0850">
    <property type="taxonomic scope" value="Bacteria"/>
</dbReference>
<keyword evidence="3 6" id="KW-0717">Septation</keyword>
<comment type="caution">
    <text evidence="9">The sequence shown here is derived from an EMBL/GenBank/DDBJ whole genome shotgun (WGS) entry which is preliminary data.</text>
</comment>
<keyword evidence="4 6" id="KW-0131">Cell cycle</keyword>
<dbReference type="InterPro" id="IPR016098">
    <property type="entry name" value="CAP/MinC_C"/>
</dbReference>
<evidence type="ECO:0000313" key="10">
    <source>
        <dbReference type="Proteomes" id="UP000028542"/>
    </source>
</evidence>
<dbReference type="GO" id="GO:0000902">
    <property type="term" value="P:cell morphogenesis"/>
    <property type="evidence" value="ECO:0007669"/>
    <property type="project" value="InterPro"/>
</dbReference>
<evidence type="ECO:0000313" key="9">
    <source>
        <dbReference type="EMBL" id="KEZ88620.1"/>
    </source>
</evidence>
<evidence type="ECO:0000259" key="8">
    <source>
        <dbReference type="Pfam" id="PF22642"/>
    </source>
</evidence>
<accession>A0A084JI36</accession>
<keyword evidence="10" id="KW-1185">Reference proteome</keyword>
<protein>
    <recommendedName>
        <fullName evidence="6">Probable septum site-determining protein MinC</fullName>
    </recommendedName>
</protein>
<name>A0A084JI36_9CLOT</name>
<gene>
    <name evidence="6" type="primary">minC</name>
    <name evidence="9" type="ORF">IO99_00085</name>
</gene>
<comment type="subunit">
    <text evidence="5 6">Interacts with MinD and FtsZ.</text>
</comment>
<dbReference type="PANTHER" id="PTHR34108:SF1">
    <property type="entry name" value="SEPTUM SITE-DETERMINING PROTEIN MINC"/>
    <property type="match status" value="1"/>
</dbReference>
<dbReference type="HAMAP" id="MF_00267">
    <property type="entry name" value="MinC"/>
    <property type="match status" value="1"/>
</dbReference>